<evidence type="ECO:0000313" key="7">
    <source>
        <dbReference type="Proteomes" id="UP000653305"/>
    </source>
</evidence>
<evidence type="ECO:0000256" key="2">
    <source>
        <dbReference type="ARBA" id="ARBA00022473"/>
    </source>
</evidence>
<accession>A0A830C391</accession>
<evidence type="ECO:0000256" key="4">
    <source>
        <dbReference type="ARBA" id="ARBA00023278"/>
    </source>
</evidence>
<organism evidence="6 7">
    <name type="scientific">Phtheirospermum japonicum</name>
    <dbReference type="NCBI Taxonomy" id="374723"/>
    <lineage>
        <taxon>Eukaryota</taxon>
        <taxon>Viridiplantae</taxon>
        <taxon>Streptophyta</taxon>
        <taxon>Embryophyta</taxon>
        <taxon>Tracheophyta</taxon>
        <taxon>Spermatophyta</taxon>
        <taxon>Magnoliopsida</taxon>
        <taxon>eudicotyledons</taxon>
        <taxon>Gunneridae</taxon>
        <taxon>Pentapetalae</taxon>
        <taxon>asterids</taxon>
        <taxon>lamiids</taxon>
        <taxon>Lamiales</taxon>
        <taxon>Orobanchaceae</taxon>
        <taxon>Orobanchaceae incertae sedis</taxon>
        <taxon>Phtheirospermum</taxon>
    </lineage>
</organism>
<dbReference type="GO" id="GO:0030154">
    <property type="term" value="P:cell differentiation"/>
    <property type="evidence" value="ECO:0007669"/>
    <property type="project" value="UniProtKB-KW"/>
</dbReference>
<feature type="compositionally biased region" description="Pro residues" evidence="5">
    <location>
        <begin position="37"/>
        <end position="48"/>
    </location>
</feature>
<keyword evidence="2" id="KW-0217">Developmental protein</keyword>
<dbReference type="EMBL" id="BMAC01000222">
    <property type="protein sequence ID" value="GFP90643.1"/>
    <property type="molecule type" value="Genomic_DNA"/>
</dbReference>
<feature type="region of interest" description="Disordered" evidence="5">
    <location>
        <begin position="28"/>
        <end position="56"/>
    </location>
</feature>
<dbReference type="InterPro" id="IPR039618">
    <property type="entry name" value="CLE9-13"/>
</dbReference>
<reference evidence="6" key="1">
    <citation type="submission" date="2020-07" db="EMBL/GenBank/DDBJ databases">
        <title>Ethylene signaling mediates host invasion by parasitic plants.</title>
        <authorList>
            <person name="Yoshida S."/>
        </authorList>
    </citation>
    <scope>NUCLEOTIDE SEQUENCE</scope>
    <source>
        <strain evidence="6">Okayama</strain>
    </source>
</reference>
<evidence type="ECO:0000256" key="1">
    <source>
        <dbReference type="ARBA" id="ARBA00005416"/>
    </source>
</evidence>
<dbReference type="PANTHER" id="PTHR34359:SF5">
    <property type="entry name" value="CLAVATA3_ESR (CLE)-RELATED PROTEIN 9"/>
    <property type="match status" value="1"/>
</dbReference>
<name>A0A830C391_9LAMI</name>
<dbReference type="AlphaFoldDB" id="A0A830C391"/>
<evidence type="ECO:0000313" key="6">
    <source>
        <dbReference type="EMBL" id="GFP90643.1"/>
    </source>
</evidence>
<gene>
    <name evidence="6" type="ORF">PHJA_001208400</name>
</gene>
<sequence length="76" mass="8430">MAAANAECSNIALKKTLTSNDLHKILNHFRQPRTLHQPPPQPPTPPPLREGGGYEIDPRFGVEKRYVPSGPNPLHN</sequence>
<proteinExistence type="inferred from homology"/>
<comment type="similarity">
    <text evidence="1">Belongs to the CLV3/ESR signal peptide family.</text>
</comment>
<comment type="caution">
    <text evidence="6">The sequence shown here is derived from an EMBL/GenBank/DDBJ whole genome shotgun (WGS) entry which is preliminary data.</text>
</comment>
<keyword evidence="4" id="KW-0379">Hydroxylation</keyword>
<dbReference type="PANTHER" id="PTHR34359">
    <property type="entry name" value="CLAVATA3/ESR (CLE)-RELATED PROTEIN 10"/>
    <property type="match status" value="1"/>
</dbReference>
<protein>
    <submittedName>
        <fullName evidence="6">Clavata3/esr (Cle)-related protein 13</fullName>
    </submittedName>
</protein>
<dbReference type="Proteomes" id="UP000653305">
    <property type="component" value="Unassembled WGS sequence"/>
</dbReference>
<evidence type="ECO:0000256" key="3">
    <source>
        <dbReference type="ARBA" id="ARBA00022782"/>
    </source>
</evidence>
<evidence type="ECO:0000256" key="5">
    <source>
        <dbReference type="SAM" id="MobiDB-lite"/>
    </source>
</evidence>
<keyword evidence="7" id="KW-1185">Reference proteome</keyword>
<keyword evidence="3" id="KW-0221">Differentiation</keyword>